<dbReference type="Pfam" id="PF09697">
    <property type="entry name" value="Porph_ging"/>
    <property type="match status" value="1"/>
</dbReference>
<comment type="caution">
    <text evidence="2">The sequence shown here is derived from an EMBL/GenBank/DDBJ whole genome shotgun (WGS) entry which is preliminary data.</text>
</comment>
<dbReference type="InterPro" id="IPR005901">
    <property type="entry name" value="GLPGLI"/>
</dbReference>
<dbReference type="Proteomes" id="UP000442105">
    <property type="component" value="Unassembled WGS sequence"/>
</dbReference>
<proteinExistence type="predicted"/>
<keyword evidence="1" id="KW-0732">Signal</keyword>
<name>A0AA90UIW1_9BACT</name>
<evidence type="ECO:0000313" key="3">
    <source>
        <dbReference type="Proteomes" id="UP000442105"/>
    </source>
</evidence>
<sequence length="272" mass="31980">MGKFILILLISSFLALNVDAQDAVPAKMEVRYLMSYVADTIKNTVLTDIFCLRMNDKKSLFYEQDTYMKDSLRHYDRAKWSDMMSKALTTPTSKNKGDAEYYVLTDYEHHTYLYQDGIFCSSYRYSDSIPSFDWQILPEYKIIGKNKCQKALGFYMGRKYEAWFAVDLPIKASPWKFYGLPGLIMEVYDTQHLYTFTMIDMYPCSGEIGLFSSRHFKTSKNKFLQELMLYLKDPIDYQENHSLIKIHFGDSSQELVSEMRNTCRHLPMELLK</sequence>
<dbReference type="RefSeq" id="WP_153129447.1">
    <property type="nucleotide sequence ID" value="NZ_VZCW01000379.1"/>
</dbReference>
<dbReference type="EMBL" id="VZCW01000379">
    <property type="protein sequence ID" value="MQN14062.1"/>
    <property type="molecule type" value="Genomic_DNA"/>
</dbReference>
<evidence type="ECO:0000256" key="1">
    <source>
        <dbReference type="SAM" id="SignalP"/>
    </source>
</evidence>
<protein>
    <submittedName>
        <fullName evidence="2">GLPGLI family protein</fullName>
    </submittedName>
</protein>
<accession>A0AA90UIW1</accession>
<gene>
    <name evidence="2" type="ORF">F7D95_14980</name>
</gene>
<organism evidence="2 3">
    <name type="scientific">Segatella copri</name>
    <dbReference type="NCBI Taxonomy" id="165179"/>
    <lineage>
        <taxon>Bacteria</taxon>
        <taxon>Pseudomonadati</taxon>
        <taxon>Bacteroidota</taxon>
        <taxon>Bacteroidia</taxon>
        <taxon>Bacteroidales</taxon>
        <taxon>Prevotellaceae</taxon>
        <taxon>Segatella</taxon>
    </lineage>
</organism>
<reference evidence="3" key="1">
    <citation type="submission" date="2019-09" db="EMBL/GenBank/DDBJ databases">
        <title>Distinct polysaccharide growth profiles of human intestinal Prevotella copri isolates.</title>
        <authorList>
            <person name="Fehlner-Peach H."/>
            <person name="Magnabosco C."/>
            <person name="Raghavan V."/>
            <person name="Scher J.U."/>
            <person name="Tett A."/>
            <person name="Cox L.M."/>
            <person name="Gottsegen C."/>
            <person name="Watters A."/>
            <person name="Wiltshire- Gordon J.D."/>
            <person name="Segata N."/>
            <person name="Bonneau R."/>
            <person name="Littman D.R."/>
        </authorList>
    </citation>
    <scope>NUCLEOTIDE SEQUENCE [LARGE SCALE GENOMIC DNA]</scope>
    <source>
        <strain evidence="3">iAQ1179</strain>
    </source>
</reference>
<feature type="chain" id="PRO_5041645361" evidence="1">
    <location>
        <begin position="21"/>
        <end position="272"/>
    </location>
</feature>
<dbReference type="NCBIfam" id="TIGR01200">
    <property type="entry name" value="GLPGLI"/>
    <property type="match status" value="1"/>
</dbReference>
<feature type="signal peptide" evidence="1">
    <location>
        <begin position="1"/>
        <end position="20"/>
    </location>
</feature>
<dbReference type="AlphaFoldDB" id="A0AA90UIW1"/>
<evidence type="ECO:0000313" key="2">
    <source>
        <dbReference type="EMBL" id="MQN14062.1"/>
    </source>
</evidence>